<dbReference type="KEGG" id="fsc:FSU_2548"/>
<sequence>MATKLKKAGKISVNDLLPGDILAFKGDPNDDISKLIMKFTGSDVSHGAIFVQNLDNVLAEAGGDGIHARRMKDNTDSREAYVMRHNKAGKNGVEPVVPIAKDYVLQDLPYPYSDLILLGLILIFKHQVTNQLLSRVVVEFLCLVAAELKTIIEKEKTPGKHTMVCSSYVYQCYLDASKKNPALKLKLKDADVGFKDHPLIGRKSKSKSVTLFDMYANYVETHEEECKKNFKLRKSVAPKKLRSKEEILADLKKILLSKISDKIPTMTPEQFSTVIDIIEAIKDVISALATFFKGDRVSFSEMMKIAREQQSMFITPNDLVNNVTNAKCVGMLKAERYGADYDDNWKK</sequence>
<dbReference type="AlphaFoldDB" id="C9RJ94"/>
<dbReference type="KEGG" id="fsu:Fisuc_2024"/>
<dbReference type="Proteomes" id="UP000000517">
    <property type="component" value="Chromosome"/>
</dbReference>
<evidence type="ECO:0000313" key="3">
    <source>
        <dbReference type="Proteomes" id="UP000000517"/>
    </source>
</evidence>
<gene>
    <name evidence="1" type="ordered locus">Fisuc_2024</name>
    <name evidence="2" type="ordered locus">FSU_2548</name>
</gene>
<reference evidence="2" key="3">
    <citation type="submission" date="2010-08" db="EMBL/GenBank/DDBJ databases">
        <authorList>
            <person name="Durkin A.S."/>
            <person name="Nelson K.E."/>
            <person name="Morrison M."/>
            <person name="Forsberg C.W."/>
            <person name="Wilson D.B."/>
            <person name="Russell J.B."/>
            <person name="Cann I.K.O."/>
            <person name="Mackie R.I."/>
            <person name="White B.A."/>
        </authorList>
    </citation>
    <scope>NUCLEOTIDE SEQUENCE</scope>
    <source>
        <strain evidence="2">S85</strain>
    </source>
</reference>
<dbReference type="Gene3D" id="3.90.1720.10">
    <property type="entry name" value="endopeptidase domain like (from Nostoc punctiforme)"/>
    <property type="match status" value="1"/>
</dbReference>
<dbReference type="EMBL" id="CP002158">
    <property type="protein sequence ID" value="ADL25589.1"/>
    <property type="molecule type" value="Genomic_DNA"/>
</dbReference>
<evidence type="ECO:0000313" key="2">
    <source>
        <dbReference type="EMBL" id="ADL25589.1"/>
    </source>
</evidence>
<dbReference type="OrthoDB" id="9805237at2"/>
<evidence type="ECO:0000313" key="4">
    <source>
        <dbReference type="Proteomes" id="UP000001497"/>
    </source>
</evidence>
<dbReference type="EMBL" id="CP001792">
    <property type="protein sequence ID" value="ACX75611.1"/>
    <property type="molecule type" value="Genomic_DNA"/>
</dbReference>
<dbReference type="RefSeq" id="WP_014546679.1">
    <property type="nucleotide sequence ID" value="NC_013410.1"/>
</dbReference>
<dbReference type="SUPFAM" id="SSF54001">
    <property type="entry name" value="Cysteine proteinases"/>
    <property type="match status" value="1"/>
</dbReference>
<accession>C9RJ94</accession>
<proteinExistence type="predicted"/>
<dbReference type="HOGENOM" id="CLU_862501_0_0_0"/>
<evidence type="ECO:0000313" key="1">
    <source>
        <dbReference type="EMBL" id="ACX75611.1"/>
    </source>
</evidence>
<dbReference type="Proteomes" id="UP000001497">
    <property type="component" value="Chromosome"/>
</dbReference>
<name>C9RJ94_FIBSS</name>
<reference evidence="1 4" key="1">
    <citation type="submission" date="2009-10" db="EMBL/GenBank/DDBJ databases">
        <title>Complete sequence of Fibrobacter succinogenes subsp. succinogenes S85.</title>
        <authorList>
            <consortium name="US DOE Joint Genome Institute"/>
            <person name="Lucas S."/>
            <person name="Copeland A."/>
            <person name="Lapidus A."/>
            <person name="Glavina del Rio T."/>
            <person name="Tice H."/>
            <person name="Bruce D."/>
            <person name="Goodwin L."/>
            <person name="Pitluck S."/>
            <person name="Chertkov O."/>
            <person name="Detter J.C."/>
            <person name="Han C."/>
            <person name="Tapia R."/>
            <person name="Larimer F."/>
            <person name="Land M."/>
            <person name="Hauser L."/>
            <person name="Kyrpides N."/>
            <person name="Mikhailova N."/>
            <person name="Weimer P.J."/>
            <person name="Stevenson D.M."/>
            <person name="Boyum J."/>
            <person name="Brumm P.I."/>
            <person name="Mead D."/>
        </authorList>
    </citation>
    <scope>NUCLEOTIDE SEQUENCE [LARGE SCALE GENOMIC DNA]</scope>
    <source>
        <strain evidence="4">ATCC 19169 / S85</strain>
        <strain evidence="1">S85</strain>
    </source>
</reference>
<organism evidence="2 3">
    <name type="scientific">Fibrobacter succinogenes (strain ATCC 19169 / S85)</name>
    <dbReference type="NCBI Taxonomy" id="59374"/>
    <lineage>
        <taxon>Bacteria</taxon>
        <taxon>Pseudomonadati</taxon>
        <taxon>Fibrobacterota</taxon>
        <taxon>Fibrobacteria</taxon>
        <taxon>Fibrobacterales</taxon>
        <taxon>Fibrobacteraceae</taxon>
        <taxon>Fibrobacter</taxon>
    </lineage>
</organism>
<reference evidence="3" key="2">
    <citation type="submission" date="2010-08" db="EMBL/GenBank/DDBJ databases">
        <title>Complete sequence of Fibrobacter succinogenes subsp. succinogenes S85.</title>
        <authorList>
            <person name="Durkin A.S."/>
            <person name="Nelson K.E."/>
            <person name="Morrison M."/>
            <person name="Forsberg C.W."/>
            <person name="Wilson D.B."/>
            <person name="Russell J.B."/>
            <person name="Cann I.K.O."/>
            <person name="Mackie R.I."/>
            <person name="White B.A."/>
        </authorList>
    </citation>
    <scope>NUCLEOTIDE SEQUENCE [LARGE SCALE GENOMIC DNA]</scope>
    <source>
        <strain evidence="3">ATCC 19169 / S85</strain>
    </source>
</reference>
<protein>
    <submittedName>
        <fullName evidence="2">Uncharacterized protein</fullName>
    </submittedName>
</protein>
<dbReference type="InterPro" id="IPR038765">
    <property type="entry name" value="Papain-like_cys_pep_sf"/>
</dbReference>
<keyword evidence="4" id="KW-1185">Reference proteome</keyword>